<evidence type="ECO:0000256" key="3">
    <source>
        <dbReference type="ARBA" id="ARBA00023163"/>
    </source>
</evidence>
<gene>
    <name evidence="6" type="ORF">Q9S71_07055</name>
</gene>
<dbReference type="RefSeq" id="WP_311861385.1">
    <property type="nucleotide sequence ID" value="NZ_JAUZVV010000001.1"/>
</dbReference>
<comment type="caution">
    <text evidence="6">The sequence shown here is derived from an EMBL/GenBank/DDBJ whole genome shotgun (WGS) entry which is preliminary data.</text>
</comment>
<keyword evidence="3" id="KW-0804">Transcription</keyword>
<evidence type="ECO:0000259" key="5">
    <source>
        <dbReference type="PROSITE" id="PS50977"/>
    </source>
</evidence>
<proteinExistence type="predicted"/>
<organism evidence="6 7">
    <name type="scientific">Microbacterium gawkjiense</name>
    <dbReference type="NCBI Taxonomy" id="3067309"/>
    <lineage>
        <taxon>Bacteria</taxon>
        <taxon>Bacillati</taxon>
        <taxon>Actinomycetota</taxon>
        <taxon>Actinomycetes</taxon>
        <taxon>Micrococcales</taxon>
        <taxon>Microbacteriaceae</taxon>
        <taxon>Microbacterium</taxon>
    </lineage>
</organism>
<dbReference type="Gene3D" id="1.10.357.10">
    <property type="entry name" value="Tetracycline Repressor, domain 2"/>
    <property type="match status" value="1"/>
</dbReference>
<dbReference type="PRINTS" id="PR00455">
    <property type="entry name" value="HTHTETR"/>
</dbReference>
<dbReference type="InterPro" id="IPR001647">
    <property type="entry name" value="HTH_TetR"/>
</dbReference>
<feature type="domain" description="HTH tetR-type" evidence="5">
    <location>
        <begin position="6"/>
        <end position="66"/>
    </location>
</feature>
<dbReference type="PANTHER" id="PTHR47506:SF1">
    <property type="entry name" value="HTH-TYPE TRANSCRIPTIONAL REGULATOR YJDC"/>
    <property type="match status" value="1"/>
</dbReference>
<dbReference type="Pfam" id="PF00440">
    <property type="entry name" value="TetR_N"/>
    <property type="match status" value="1"/>
</dbReference>
<dbReference type="PROSITE" id="PS50977">
    <property type="entry name" value="HTH_TETR_2"/>
    <property type="match status" value="1"/>
</dbReference>
<evidence type="ECO:0000313" key="7">
    <source>
        <dbReference type="Proteomes" id="UP001251849"/>
    </source>
</evidence>
<keyword evidence="2 4" id="KW-0238">DNA-binding</keyword>
<evidence type="ECO:0000256" key="4">
    <source>
        <dbReference type="PROSITE-ProRule" id="PRU00335"/>
    </source>
</evidence>
<protein>
    <submittedName>
        <fullName evidence="6">TetR/AcrR family transcriptional regulator</fullName>
    </submittedName>
</protein>
<name>A0ABU3G9V0_9MICO</name>
<reference evidence="6 7" key="1">
    <citation type="submission" date="2023-08" db="EMBL/GenBank/DDBJ databases">
        <title>Microbacterium aquilitoris sp. nov. and Microbacterium gwkjibeachense sp. nov., isolated from beach.</title>
        <authorList>
            <person name="Lee S.D."/>
            <person name="Yang H."/>
            <person name="Kim I."/>
        </authorList>
    </citation>
    <scope>NUCLEOTIDE SEQUENCE [LARGE SCALE GENOMIC DNA]</scope>
    <source>
        <strain evidence="6 7">KSW4-11</strain>
    </source>
</reference>
<evidence type="ECO:0000313" key="6">
    <source>
        <dbReference type="EMBL" id="MDT3316579.1"/>
    </source>
</evidence>
<evidence type="ECO:0000256" key="1">
    <source>
        <dbReference type="ARBA" id="ARBA00023015"/>
    </source>
</evidence>
<accession>A0ABU3G9V0</accession>
<keyword evidence="1" id="KW-0805">Transcription regulation</keyword>
<dbReference type="InterPro" id="IPR036271">
    <property type="entry name" value="Tet_transcr_reg_TetR-rel_C_sf"/>
</dbReference>
<feature type="DNA-binding region" description="H-T-H motif" evidence="4">
    <location>
        <begin position="29"/>
        <end position="48"/>
    </location>
</feature>
<keyword evidence="7" id="KW-1185">Reference proteome</keyword>
<evidence type="ECO:0000256" key="2">
    <source>
        <dbReference type="ARBA" id="ARBA00023125"/>
    </source>
</evidence>
<dbReference type="PANTHER" id="PTHR47506">
    <property type="entry name" value="TRANSCRIPTIONAL REGULATORY PROTEIN"/>
    <property type="match status" value="1"/>
</dbReference>
<dbReference type="Proteomes" id="UP001251849">
    <property type="component" value="Unassembled WGS sequence"/>
</dbReference>
<dbReference type="SUPFAM" id="SSF48498">
    <property type="entry name" value="Tetracyclin repressor-like, C-terminal domain"/>
    <property type="match status" value="1"/>
</dbReference>
<dbReference type="InterPro" id="IPR009057">
    <property type="entry name" value="Homeodomain-like_sf"/>
</dbReference>
<sequence length="202" mass="21292">MGRTATFDRDDVVRAARDVFWARGYAETGVAELEAATGLKRSSLYHAFGSKKGLFEAVVARYLDEVVRSRIGRLQRSDAGPDALEHYVAEMRRAIASGTPRAQAGCLLLNAACAPVVDDDPDVRALVTAYTDELRAAIAAGVDSARPEISAASRAALSEVCASLVIAALAVARVDPDAADRSLGVVLTAVASWDVGLTPVYT</sequence>
<dbReference type="EMBL" id="JAUZVV010000001">
    <property type="protein sequence ID" value="MDT3316579.1"/>
    <property type="molecule type" value="Genomic_DNA"/>
</dbReference>
<dbReference type="SUPFAM" id="SSF46689">
    <property type="entry name" value="Homeodomain-like"/>
    <property type="match status" value="1"/>
</dbReference>